<sequence length="305" mass="34341">MAQNMQYRQPSSYDNREKNFFLTPAIFTSFDGLPPGPQPVLDQTEKLQKILENLRSQQDAVRLNMLFLAQQEAENAVTRAREELDALERKDEEGSSDYDVERETEIDAEERRKRDAMKKDVEAMLWRMKTPRRENANSGDYEMKPDEFDIQKSHQPSPGGNQSAGVQKGGTRATSKPRTATYIREELSQYLRYLVNETSVEMEAYDAHGKQFASTYEHALGRRMSKPAPIPVSQPPVSAPVANMGSLSMAPPRGILKNSGGDIPLSIDPSRRMSAGTIFAMNSPTTIKTVRTYESMEDVARRGSK</sequence>
<feature type="region of interest" description="Disordered" evidence="1">
    <location>
        <begin position="149"/>
        <end position="177"/>
    </location>
</feature>
<proteinExistence type="predicted"/>
<dbReference type="AlphaFoldDB" id="A0A8H4W5L5"/>
<evidence type="ECO:0000313" key="3">
    <source>
        <dbReference type="Proteomes" id="UP000566819"/>
    </source>
</evidence>
<dbReference type="Proteomes" id="UP000566819">
    <property type="component" value="Unassembled WGS sequence"/>
</dbReference>
<dbReference type="OrthoDB" id="3541874at2759"/>
<accession>A0A8H4W5L5</accession>
<evidence type="ECO:0000313" key="2">
    <source>
        <dbReference type="EMBL" id="KAF4631784.1"/>
    </source>
</evidence>
<name>A0A8H4W5L5_9HELO</name>
<feature type="compositionally biased region" description="Polar residues" evidence="1">
    <location>
        <begin position="153"/>
        <end position="165"/>
    </location>
</feature>
<dbReference type="EMBL" id="JAAMPI010000410">
    <property type="protein sequence ID" value="KAF4631784.1"/>
    <property type="molecule type" value="Genomic_DNA"/>
</dbReference>
<protein>
    <submittedName>
        <fullName evidence="2">Uncharacterized protein</fullName>
    </submittedName>
</protein>
<evidence type="ECO:0000256" key="1">
    <source>
        <dbReference type="SAM" id="MobiDB-lite"/>
    </source>
</evidence>
<organism evidence="2 3">
    <name type="scientific">Cudoniella acicularis</name>
    <dbReference type="NCBI Taxonomy" id="354080"/>
    <lineage>
        <taxon>Eukaryota</taxon>
        <taxon>Fungi</taxon>
        <taxon>Dikarya</taxon>
        <taxon>Ascomycota</taxon>
        <taxon>Pezizomycotina</taxon>
        <taxon>Leotiomycetes</taxon>
        <taxon>Helotiales</taxon>
        <taxon>Tricladiaceae</taxon>
        <taxon>Cudoniella</taxon>
    </lineage>
</organism>
<reference evidence="2 3" key="1">
    <citation type="submission" date="2020-03" db="EMBL/GenBank/DDBJ databases">
        <title>Draft Genome Sequence of Cudoniella acicularis.</title>
        <authorList>
            <person name="Buettner E."/>
            <person name="Kellner H."/>
        </authorList>
    </citation>
    <scope>NUCLEOTIDE SEQUENCE [LARGE SCALE GENOMIC DNA]</scope>
    <source>
        <strain evidence="2 3">DSM 108380</strain>
    </source>
</reference>
<comment type="caution">
    <text evidence="2">The sequence shown here is derived from an EMBL/GenBank/DDBJ whole genome shotgun (WGS) entry which is preliminary data.</text>
</comment>
<gene>
    <name evidence="2" type="ORF">G7Y89_g6349</name>
</gene>
<keyword evidence="3" id="KW-1185">Reference proteome</keyword>
<feature type="region of interest" description="Disordered" evidence="1">
    <location>
        <begin position="85"/>
        <end position="114"/>
    </location>
</feature>